<evidence type="ECO:0000256" key="4">
    <source>
        <dbReference type="ARBA" id="ARBA00023029"/>
    </source>
</evidence>
<reference evidence="14 15" key="1">
    <citation type="submission" date="2020-01" db="EMBL/GenBank/DDBJ databases">
        <title>Whole-genome sequence of Heliobacterium undosum DSM 13378.</title>
        <authorList>
            <person name="Kyndt J.A."/>
            <person name="Meyer T.E."/>
        </authorList>
    </citation>
    <scope>NUCLEOTIDE SEQUENCE [LARGE SCALE GENOMIC DNA]</scope>
    <source>
        <strain evidence="14 15">DSM 13378</strain>
    </source>
</reference>
<dbReference type="EC" id="5.6.2.1" evidence="3"/>
<dbReference type="SMART" id="SM00493">
    <property type="entry name" value="TOPRIM"/>
    <property type="match status" value="1"/>
</dbReference>
<gene>
    <name evidence="14" type="ORF">GTO91_00170</name>
</gene>
<feature type="compositionally biased region" description="Low complexity" evidence="11">
    <location>
        <begin position="733"/>
        <end position="742"/>
    </location>
</feature>
<dbReference type="InterPro" id="IPR025589">
    <property type="entry name" value="Toprim_C_rpt"/>
</dbReference>
<dbReference type="GO" id="GO:0006281">
    <property type="term" value="P:DNA repair"/>
    <property type="evidence" value="ECO:0007669"/>
    <property type="project" value="TreeGrafter"/>
</dbReference>
<dbReference type="PROSITE" id="PS52039">
    <property type="entry name" value="TOPO_IA_2"/>
    <property type="match status" value="1"/>
</dbReference>
<evidence type="ECO:0000259" key="13">
    <source>
        <dbReference type="PROSITE" id="PS52039"/>
    </source>
</evidence>
<dbReference type="CDD" id="cd03362">
    <property type="entry name" value="TOPRIM_TopoIA_TopoIII"/>
    <property type="match status" value="1"/>
</dbReference>
<dbReference type="RefSeq" id="WP_161253054.1">
    <property type="nucleotide sequence ID" value="NZ_WXEY01000001.1"/>
</dbReference>
<evidence type="ECO:0000256" key="5">
    <source>
        <dbReference type="ARBA" id="ARBA00023125"/>
    </source>
</evidence>
<dbReference type="PROSITE" id="PS50880">
    <property type="entry name" value="TOPRIM"/>
    <property type="match status" value="1"/>
</dbReference>
<dbReference type="SUPFAM" id="SSF56712">
    <property type="entry name" value="Prokaryotic type I DNA topoisomerase"/>
    <property type="match status" value="1"/>
</dbReference>
<dbReference type="AlphaFoldDB" id="A0A845L305"/>
<comment type="similarity">
    <text evidence="2">Belongs to the type IA topoisomerase family.</text>
</comment>
<dbReference type="GO" id="GO:0006265">
    <property type="term" value="P:DNA topological change"/>
    <property type="evidence" value="ECO:0007669"/>
    <property type="project" value="InterPro"/>
</dbReference>
<proteinExistence type="inferred from homology"/>
<dbReference type="Pfam" id="PF13342">
    <property type="entry name" value="Toprim_Crpt"/>
    <property type="match status" value="1"/>
</dbReference>
<dbReference type="InterPro" id="IPR013497">
    <property type="entry name" value="Topo_IA_cen"/>
</dbReference>
<dbReference type="InterPro" id="IPR023406">
    <property type="entry name" value="Topo_IA_AS"/>
</dbReference>
<dbReference type="InterPro" id="IPR003601">
    <property type="entry name" value="Topo_IA_2"/>
</dbReference>
<dbReference type="InterPro" id="IPR013824">
    <property type="entry name" value="Topo_IA_cen_sub1"/>
</dbReference>
<evidence type="ECO:0000256" key="7">
    <source>
        <dbReference type="ARBA" id="ARBA00030003"/>
    </source>
</evidence>
<dbReference type="Gene3D" id="3.40.50.140">
    <property type="match status" value="1"/>
</dbReference>
<dbReference type="SMART" id="SM00437">
    <property type="entry name" value="TOP1Ac"/>
    <property type="match status" value="1"/>
</dbReference>
<dbReference type="GO" id="GO:0003677">
    <property type="term" value="F:DNA binding"/>
    <property type="evidence" value="ECO:0007669"/>
    <property type="project" value="UniProtKB-KW"/>
</dbReference>
<evidence type="ECO:0000256" key="10">
    <source>
        <dbReference type="ARBA" id="ARBA00032877"/>
    </source>
</evidence>
<dbReference type="GO" id="GO:0043597">
    <property type="term" value="C:cytoplasmic replication fork"/>
    <property type="evidence" value="ECO:0007669"/>
    <property type="project" value="TreeGrafter"/>
</dbReference>
<name>A0A845L305_9FIRM</name>
<feature type="compositionally biased region" description="Basic and acidic residues" evidence="11">
    <location>
        <begin position="805"/>
        <end position="818"/>
    </location>
</feature>
<dbReference type="Pfam" id="PF01751">
    <property type="entry name" value="Toprim"/>
    <property type="match status" value="1"/>
</dbReference>
<dbReference type="PROSITE" id="PS00396">
    <property type="entry name" value="TOPO_IA_1"/>
    <property type="match status" value="1"/>
</dbReference>
<dbReference type="Gene3D" id="2.70.20.10">
    <property type="entry name" value="Topoisomerase I, domain 3"/>
    <property type="match status" value="1"/>
</dbReference>
<dbReference type="PRINTS" id="PR00417">
    <property type="entry name" value="PRTPISMRASEI"/>
</dbReference>
<dbReference type="PANTHER" id="PTHR11390:SF21">
    <property type="entry name" value="DNA TOPOISOMERASE 3-ALPHA"/>
    <property type="match status" value="1"/>
</dbReference>
<sequence length="818" mass="90885">MKTLIIAEKPSAAEAIAEAIAGSYQKKRGYLEGPDYYITWAVGHLVQLAEPEDYRSSLKRWRFGDLPIIPDFQLRPVKKAEGQLKTIAGLAKKSRGLINACDAAREGELIFRYIVAYLRMEGMPAWRLWTASLTGEAIRAAMADLKPLERYDNLFKSARCRSEGDWLIGINATRAFTTRFGELLSLGRVQTPVLAMICENRRRRDAFVPETYWEVWARFRGEGCDYRGVWLQEKGETRRLNEKVKAEAIAAAVDGRNGEVRQVEEKESRELPPRLYDLTTLQRECNRLFGFSASKTLKIAQELYDSKFITYPRTNSRFVDKHGLALLRRVVSSLAGHPVYGPFVAKGNPQLVHERNRNICRPEAVEDHHALLPTTLVPSGLVGDKLKVYDRIVRRVLAHYYLPARYRERVVLTGVPFESTTGKATVLPADASAKATAVPDSAHIKEAGVPGGAGVYLFRSAEKAIIDPGWKVVDGGWTPPKEQERLPERTGLAVFCAGAEVMEKQTEPPKAYTEGSLLAAMETAGKQLDDEELREIMKDAGLGTPATRAATIERLKEVGYIELQGKQIEPTPKGMALVSLVEKSEIPILLSAEMTGRWEKFLNEIARGNAQPLEFNRRVSDLAVHLVKQLEAAEKSWYDKSACARRFGICPRCGGAIVENRKAYGCANWKDENCPVTIWKTFKGKRITEKTALALLEKGRSPRLRFYTKEKKPYPAVIVFDAQTGMMNLEFSSATTKSTKSTRSTRSKKSTASVESIGAAETNGSTKTVKTPKPSKKAKAAEAAEAAEAANNAVTVEKRRRRSAKKDGASGDDLKSAL</sequence>
<evidence type="ECO:0000259" key="12">
    <source>
        <dbReference type="PROSITE" id="PS50880"/>
    </source>
</evidence>
<dbReference type="InterPro" id="IPR000380">
    <property type="entry name" value="Topo_IA"/>
</dbReference>
<dbReference type="OrthoDB" id="9803554at2"/>
<dbReference type="Gene3D" id="1.10.460.10">
    <property type="entry name" value="Topoisomerase I, domain 2"/>
    <property type="match status" value="2"/>
</dbReference>
<dbReference type="InterPro" id="IPR034144">
    <property type="entry name" value="TOPRIM_TopoIII"/>
</dbReference>
<dbReference type="GO" id="GO:0003917">
    <property type="term" value="F:DNA topoisomerase type I (single strand cut, ATP-independent) activity"/>
    <property type="evidence" value="ECO:0007669"/>
    <property type="project" value="UniProtKB-EC"/>
</dbReference>
<comment type="catalytic activity">
    <reaction evidence="1">
        <text>ATP-independent breakage of single-stranded DNA, followed by passage and rejoining.</text>
        <dbReference type="EC" id="5.6.2.1"/>
    </reaction>
</comment>
<keyword evidence="4" id="KW-0799">Topoisomerase</keyword>
<evidence type="ECO:0000313" key="14">
    <source>
        <dbReference type="EMBL" id="MZP28138.1"/>
    </source>
</evidence>
<dbReference type="CDD" id="cd00186">
    <property type="entry name" value="TOP1Ac"/>
    <property type="match status" value="1"/>
</dbReference>
<dbReference type="InterPro" id="IPR013826">
    <property type="entry name" value="Topo_IA_cen_sub3"/>
</dbReference>
<dbReference type="InterPro" id="IPR003602">
    <property type="entry name" value="Topo_IA_DNA-bd_dom"/>
</dbReference>
<dbReference type="InterPro" id="IPR006171">
    <property type="entry name" value="TOPRIM_dom"/>
</dbReference>
<accession>A0A845L305</accession>
<dbReference type="Gene3D" id="1.10.290.10">
    <property type="entry name" value="Topoisomerase I, domain 4"/>
    <property type="match status" value="1"/>
</dbReference>
<keyword evidence="5" id="KW-0238">DNA-binding</keyword>
<dbReference type="GO" id="GO:0006310">
    <property type="term" value="P:DNA recombination"/>
    <property type="evidence" value="ECO:0007669"/>
    <property type="project" value="TreeGrafter"/>
</dbReference>
<feature type="region of interest" description="Disordered" evidence="11">
    <location>
        <begin position="733"/>
        <end position="818"/>
    </location>
</feature>
<evidence type="ECO:0000256" key="11">
    <source>
        <dbReference type="SAM" id="MobiDB-lite"/>
    </source>
</evidence>
<dbReference type="Proteomes" id="UP000463470">
    <property type="component" value="Unassembled WGS sequence"/>
</dbReference>
<dbReference type="Pfam" id="PF01131">
    <property type="entry name" value="Topoisom_bac"/>
    <property type="match status" value="2"/>
</dbReference>
<keyword evidence="15" id="KW-1185">Reference proteome</keyword>
<evidence type="ECO:0000256" key="9">
    <source>
        <dbReference type="ARBA" id="ARBA00032235"/>
    </source>
</evidence>
<feature type="domain" description="Toprim" evidence="12">
    <location>
        <begin position="2"/>
        <end position="146"/>
    </location>
</feature>
<evidence type="ECO:0000256" key="8">
    <source>
        <dbReference type="ARBA" id="ARBA00031985"/>
    </source>
</evidence>
<evidence type="ECO:0000256" key="2">
    <source>
        <dbReference type="ARBA" id="ARBA00009446"/>
    </source>
</evidence>
<evidence type="ECO:0000256" key="1">
    <source>
        <dbReference type="ARBA" id="ARBA00000213"/>
    </source>
</evidence>
<evidence type="ECO:0000256" key="3">
    <source>
        <dbReference type="ARBA" id="ARBA00012891"/>
    </source>
</evidence>
<keyword evidence="6 14" id="KW-0413">Isomerase</keyword>
<evidence type="ECO:0000313" key="15">
    <source>
        <dbReference type="Proteomes" id="UP000463470"/>
    </source>
</evidence>
<comment type="caution">
    <text evidence="14">The sequence shown here is derived from an EMBL/GenBank/DDBJ whole genome shotgun (WGS) entry which is preliminary data.</text>
</comment>
<organism evidence="14 15">
    <name type="scientific">Heliomicrobium undosum</name>
    <dbReference type="NCBI Taxonomy" id="121734"/>
    <lineage>
        <taxon>Bacteria</taxon>
        <taxon>Bacillati</taxon>
        <taxon>Bacillota</taxon>
        <taxon>Clostridia</taxon>
        <taxon>Eubacteriales</taxon>
        <taxon>Heliobacteriaceae</taxon>
        <taxon>Heliomicrobium</taxon>
    </lineage>
</organism>
<dbReference type="SMART" id="SM00436">
    <property type="entry name" value="TOP1Bc"/>
    <property type="match status" value="1"/>
</dbReference>
<evidence type="ECO:0000256" key="6">
    <source>
        <dbReference type="ARBA" id="ARBA00023235"/>
    </source>
</evidence>
<protein>
    <recommendedName>
        <fullName evidence="3">DNA topoisomerase</fullName>
        <ecNumber evidence="3">5.6.2.1</ecNumber>
    </recommendedName>
    <alternativeName>
        <fullName evidence="10">Omega-protein</fullName>
    </alternativeName>
    <alternativeName>
        <fullName evidence="9">Relaxing enzyme</fullName>
    </alternativeName>
    <alternativeName>
        <fullName evidence="7">Swivelase</fullName>
    </alternativeName>
    <alternativeName>
        <fullName evidence="8">Untwisting enzyme</fullName>
    </alternativeName>
</protein>
<dbReference type="PANTHER" id="PTHR11390">
    <property type="entry name" value="PROKARYOTIC DNA TOPOISOMERASE"/>
    <property type="match status" value="1"/>
</dbReference>
<dbReference type="InterPro" id="IPR013825">
    <property type="entry name" value="Topo_IA_cen_sub2"/>
</dbReference>
<dbReference type="EMBL" id="WXEY01000001">
    <property type="protein sequence ID" value="MZP28138.1"/>
    <property type="molecule type" value="Genomic_DNA"/>
</dbReference>
<feature type="domain" description="Topo IA-type catalytic" evidence="13">
    <location>
        <begin position="151"/>
        <end position="627"/>
    </location>
</feature>
<dbReference type="InterPro" id="IPR023405">
    <property type="entry name" value="Topo_IA_core_domain"/>
</dbReference>
<feature type="compositionally biased region" description="Low complexity" evidence="11">
    <location>
        <begin position="781"/>
        <end position="795"/>
    </location>
</feature>